<feature type="transmembrane region" description="Helical" evidence="10">
    <location>
        <begin position="48"/>
        <end position="71"/>
    </location>
</feature>
<protein>
    <recommendedName>
        <fullName evidence="8">Multidrug efflux pump Tap</fullName>
    </recommendedName>
</protein>
<dbReference type="PANTHER" id="PTHR23513">
    <property type="entry name" value="INTEGRAL MEMBRANE EFFLUX PROTEIN-RELATED"/>
    <property type="match status" value="1"/>
</dbReference>
<keyword evidence="5 10" id="KW-1133">Transmembrane helix</keyword>
<dbReference type="RefSeq" id="WP_005455509.1">
    <property type="nucleotide sequence ID" value="NZ_CM001440.1"/>
</dbReference>
<evidence type="ECO:0000259" key="11">
    <source>
        <dbReference type="PROSITE" id="PS50850"/>
    </source>
</evidence>
<dbReference type="Proteomes" id="UP000002791">
    <property type="component" value="Chromosome"/>
</dbReference>
<feature type="region of interest" description="Disordered" evidence="9">
    <location>
        <begin position="403"/>
        <end position="447"/>
    </location>
</feature>
<dbReference type="CDD" id="cd06173">
    <property type="entry name" value="MFS_MefA_like"/>
    <property type="match status" value="1"/>
</dbReference>
<feature type="transmembrane region" description="Helical" evidence="10">
    <location>
        <begin position="223"/>
        <end position="245"/>
    </location>
</feature>
<dbReference type="eggNOG" id="COG2814">
    <property type="taxonomic scope" value="Bacteria"/>
</dbReference>
<dbReference type="AlphaFoldDB" id="H5XI74"/>
<keyword evidence="4 10" id="KW-0812">Transmembrane</keyword>
<dbReference type="SUPFAM" id="SSF103473">
    <property type="entry name" value="MFS general substrate transporter"/>
    <property type="match status" value="1"/>
</dbReference>
<evidence type="ECO:0000256" key="7">
    <source>
        <dbReference type="ARBA" id="ARBA00038075"/>
    </source>
</evidence>
<accession>H5XI74</accession>
<evidence type="ECO:0000256" key="4">
    <source>
        <dbReference type="ARBA" id="ARBA00022692"/>
    </source>
</evidence>
<dbReference type="HOGENOM" id="CLU_034180_7_1_11"/>
<keyword evidence="2" id="KW-0813">Transport</keyword>
<dbReference type="InterPro" id="IPR011701">
    <property type="entry name" value="MFS"/>
</dbReference>
<dbReference type="Pfam" id="PF07690">
    <property type="entry name" value="MFS_1"/>
    <property type="match status" value="2"/>
</dbReference>
<proteinExistence type="inferred from homology"/>
<evidence type="ECO:0000256" key="10">
    <source>
        <dbReference type="SAM" id="Phobius"/>
    </source>
</evidence>
<evidence type="ECO:0000256" key="9">
    <source>
        <dbReference type="SAM" id="MobiDB-lite"/>
    </source>
</evidence>
<keyword evidence="3" id="KW-1003">Cell membrane</keyword>
<evidence type="ECO:0000256" key="8">
    <source>
        <dbReference type="ARBA" id="ARBA00040914"/>
    </source>
</evidence>
<evidence type="ECO:0000256" key="6">
    <source>
        <dbReference type="ARBA" id="ARBA00023136"/>
    </source>
</evidence>
<dbReference type="PROSITE" id="PS50850">
    <property type="entry name" value="MFS"/>
    <property type="match status" value="1"/>
</dbReference>
<feature type="transmembrane region" description="Helical" evidence="10">
    <location>
        <begin position="20"/>
        <end position="42"/>
    </location>
</feature>
<dbReference type="InterPro" id="IPR036259">
    <property type="entry name" value="MFS_trans_sf"/>
</dbReference>
<organism evidence="12 13">
    <name type="scientific">Saccharomonospora cyanea NA-134</name>
    <dbReference type="NCBI Taxonomy" id="882082"/>
    <lineage>
        <taxon>Bacteria</taxon>
        <taxon>Bacillati</taxon>
        <taxon>Actinomycetota</taxon>
        <taxon>Actinomycetes</taxon>
        <taxon>Pseudonocardiales</taxon>
        <taxon>Pseudonocardiaceae</taxon>
        <taxon>Saccharomonospora</taxon>
    </lineage>
</organism>
<evidence type="ECO:0000256" key="3">
    <source>
        <dbReference type="ARBA" id="ARBA00022475"/>
    </source>
</evidence>
<name>H5XI74_9PSEU</name>
<comment type="subcellular location">
    <subcellularLocation>
        <location evidence="1">Cell inner membrane</location>
        <topology evidence="1">Multi-pass membrane protein</topology>
    </subcellularLocation>
</comment>
<dbReference type="STRING" id="882082.SaccyDRAFT_1806"/>
<feature type="transmembrane region" description="Helical" evidence="10">
    <location>
        <begin position="383"/>
        <end position="402"/>
    </location>
</feature>
<evidence type="ECO:0000313" key="13">
    <source>
        <dbReference type="Proteomes" id="UP000002791"/>
    </source>
</evidence>
<sequence>MHENPVRGSLFGNRDYRHLFGAQVVALFGTGLTTVALGLLAYDLAGAGAGAVLGTALAIKMVAYVTIAPVAGAFADRLPRRRLLVVLDVVRAAVVLALPFVTEVWQVYVLILVLQSASAAFTPTFQAVLPDLLPDERDYTRALSASQLASSLETLLSPVLAAALLSVLSFHWLFTGTTAGFLASATLVVTARVPRARPSPRESLWDRIAAGSRIFLTTPRLRGVLALDLAVAGAGAVVMVNTVNYVRDALGRTEADVALLLGAHGAGTILVALALPKVLDRLPERPVMLTGAGVLCAGSLAAVALSTAHSGEWRWPAAVLVWTLVGIGSGLVLTPVGRVLRRSAREADRPAVFAAQFSLSHACWLLSYPIAGWLVTATGFTPGWLTLAALTVLGGLAATRLWPRHDPPTQHGPVADDRLAGAEPTGGGGERPHPFTAGPRHPRGPRP</sequence>
<evidence type="ECO:0000256" key="1">
    <source>
        <dbReference type="ARBA" id="ARBA00004429"/>
    </source>
</evidence>
<feature type="transmembrane region" description="Helical" evidence="10">
    <location>
        <begin position="352"/>
        <end position="371"/>
    </location>
</feature>
<feature type="transmembrane region" description="Helical" evidence="10">
    <location>
        <begin position="287"/>
        <end position="307"/>
    </location>
</feature>
<dbReference type="PANTHER" id="PTHR23513:SF9">
    <property type="entry name" value="ENTEROBACTIN EXPORTER ENTS"/>
    <property type="match status" value="1"/>
</dbReference>
<feature type="domain" description="Major facilitator superfamily (MFS) profile" evidence="11">
    <location>
        <begin position="15"/>
        <end position="406"/>
    </location>
</feature>
<keyword evidence="6 10" id="KW-0472">Membrane</keyword>
<dbReference type="EMBL" id="CM001440">
    <property type="protein sequence ID" value="EHR60704.1"/>
    <property type="molecule type" value="Genomic_DNA"/>
</dbReference>
<comment type="similarity">
    <text evidence="7">Belongs to the major facilitator superfamily. Drug:H(+) antiporter-3 (DHA3) (TC 2.A.1.21) family.</text>
</comment>
<feature type="compositionally biased region" description="Basic and acidic residues" evidence="9">
    <location>
        <begin position="403"/>
        <end position="420"/>
    </location>
</feature>
<evidence type="ECO:0000256" key="5">
    <source>
        <dbReference type="ARBA" id="ARBA00022989"/>
    </source>
</evidence>
<evidence type="ECO:0000313" key="12">
    <source>
        <dbReference type="EMBL" id="EHR60704.1"/>
    </source>
</evidence>
<dbReference type="InterPro" id="IPR020846">
    <property type="entry name" value="MFS_dom"/>
</dbReference>
<keyword evidence="13" id="KW-1185">Reference proteome</keyword>
<dbReference type="GO" id="GO:0005886">
    <property type="term" value="C:plasma membrane"/>
    <property type="evidence" value="ECO:0007669"/>
    <property type="project" value="UniProtKB-SubCell"/>
</dbReference>
<dbReference type="GO" id="GO:0022857">
    <property type="term" value="F:transmembrane transporter activity"/>
    <property type="evidence" value="ECO:0007669"/>
    <property type="project" value="InterPro"/>
</dbReference>
<evidence type="ECO:0000256" key="2">
    <source>
        <dbReference type="ARBA" id="ARBA00022448"/>
    </source>
</evidence>
<feature type="transmembrane region" description="Helical" evidence="10">
    <location>
        <begin position="319"/>
        <end position="340"/>
    </location>
</feature>
<dbReference type="OrthoDB" id="4368225at2"/>
<feature type="transmembrane region" description="Helical" evidence="10">
    <location>
        <begin position="257"/>
        <end position="275"/>
    </location>
</feature>
<reference evidence="12 13" key="1">
    <citation type="submission" date="2011-11" db="EMBL/GenBank/DDBJ databases">
        <title>The Noncontiguous Finished sequence of Saccharomonospora cyanea NA-134.</title>
        <authorList>
            <consortium name="US DOE Joint Genome Institute"/>
            <person name="Lucas S."/>
            <person name="Han J."/>
            <person name="Lapidus A."/>
            <person name="Cheng J.-F."/>
            <person name="Goodwin L."/>
            <person name="Pitluck S."/>
            <person name="Peters L."/>
            <person name="Ovchinnikova G."/>
            <person name="Lu M."/>
            <person name="Detter J.C."/>
            <person name="Han C."/>
            <person name="Tapia R."/>
            <person name="Land M."/>
            <person name="Hauser L."/>
            <person name="Kyrpides N."/>
            <person name="Ivanova N."/>
            <person name="Pagani I."/>
            <person name="Brambilla E.-M."/>
            <person name="Klenk H.-P."/>
            <person name="Woyke T."/>
        </authorList>
    </citation>
    <scope>NUCLEOTIDE SEQUENCE [LARGE SCALE GENOMIC DNA]</scope>
    <source>
        <strain evidence="12 13">NA-134</strain>
    </source>
</reference>
<feature type="transmembrane region" description="Helical" evidence="10">
    <location>
        <begin position="170"/>
        <end position="191"/>
    </location>
</feature>
<gene>
    <name evidence="12" type="ORF">SaccyDRAFT_1806</name>
</gene>
<dbReference type="Gene3D" id="1.20.1250.20">
    <property type="entry name" value="MFS general substrate transporter like domains"/>
    <property type="match status" value="1"/>
</dbReference>